<sequence>MKKLMIYGAAGYTGSMTSELDHAAGLALVLAGRNAEPLSALAAQTQAEYRVFGLDNDAAIDKALSDVSVILNCAGPYMHTAGPLMHAAIRNGVHYLDIAAELDSYQLAEKLDEQAKAAGVMLLPGSGGSVAMLGCLAAHAIERVSEPRKISIALHVSGSMSRGSAVSASENLTTQLLIRSGGQLVTRTATVAGVFDFGAGPVSCCPVTLPDLITIGIATGVPDIETFVHVSGNAFPKGDLSALPAGPTIEERNANRYQAAVQVTGSNGMKVCSVLDTVNGYTFTPMAAAEAARRVLAGEYRPGFQTPAGLFGKGFAQTIADTRISDCN</sequence>
<organism evidence="2 3">
    <name type="scientific">Advenella kashmirensis</name>
    <dbReference type="NCBI Taxonomy" id="310575"/>
    <lineage>
        <taxon>Bacteria</taxon>
        <taxon>Pseudomonadati</taxon>
        <taxon>Pseudomonadota</taxon>
        <taxon>Betaproteobacteria</taxon>
        <taxon>Burkholderiales</taxon>
        <taxon>Alcaligenaceae</taxon>
    </lineage>
</organism>
<accession>A0A356LK07</accession>
<dbReference type="AlphaFoldDB" id="A0A356LK07"/>
<evidence type="ECO:0000313" key="3">
    <source>
        <dbReference type="Proteomes" id="UP000264036"/>
    </source>
</evidence>
<evidence type="ECO:0000259" key="1">
    <source>
        <dbReference type="Pfam" id="PF03435"/>
    </source>
</evidence>
<reference evidence="2 3" key="1">
    <citation type="journal article" date="2018" name="Nat. Biotechnol.">
        <title>A standardized bacterial taxonomy based on genome phylogeny substantially revises the tree of life.</title>
        <authorList>
            <person name="Parks D.H."/>
            <person name="Chuvochina M."/>
            <person name="Waite D.W."/>
            <person name="Rinke C."/>
            <person name="Skarshewski A."/>
            <person name="Chaumeil P.A."/>
            <person name="Hugenholtz P."/>
        </authorList>
    </citation>
    <scope>NUCLEOTIDE SEQUENCE [LARGE SCALE GENOMIC DNA]</scope>
    <source>
        <strain evidence="2">UBA10707</strain>
    </source>
</reference>
<dbReference type="Proteomes" id="UP000264036">
    <property type="component" value="Unassembled WGS sequence"/>
</dbReference>
<dbReference type="SUPFAM" id="SSF51735">
    <property type="entry name" value="NAD(P)-binding Rossmann-fold domains"/>
    <property type="match status" value="1"/>
</dbReference>
<proteinExistence type="predicted"/>
<dbReference type="InterPro" id="IPR036291">
    <property type="entry name" value="NAD(P)-bd_dom_sf"/>
</dbReference>
<name>A0A356LK07_9BURK</name>
<evidence type="ECO:0000313" key="2">
    <source>
        <dbReference type="EMBL" id="HBP31363.1"/>
    </source>
</evidence>
<dbReference type="Gene3D" id="3.40.50.720">
    <property type="entry name" value="NAD(P)-binding Rossmann-like Domain"/>
    <property type="match status" value="1"/>
</dbReference>
<dbReference type="EMBL" id="DOEK01000038">
    <property type="protein sequence ID" value="HBP31363.1"/>
    <property type="molecule type" value="Genomic_DNA"/>
</dbReference>
<dbReference type="Pfam" id="PF03435">
    <property type="entry name" value="Sacchrp_dh_NADP"/>
    <property type="match status" value="1"/>
</dbReference>
<dbReference type="PANTHER" id="PTHR43781">
    <property type="entry name" value="SACCHAROPINE DEHYDROGENASE"/>
    <property type="match status" value="1"/>
</dbReference>
<gene>
    <name evidence="2" type="ORF">DD666_18390</name>
</gene>
<comment type="caution">
    <text evidence="2">The sequence shown here is derived from an EMBL/GenBank/DDBJ whole genome shotgun (WGS) entry which is preliminary data.</text>
</comment>
<feature type="domain" description="Saccharopine dehydrogenase NADP binding" evidence="1">
    <location>
        <begin position="5"/>
        <end position="122"/>
    </location>
</feature>
<dbReference type="InterPro" id="IPR005097">
    <property type="entry name" value="Sacchrp_dh_NADP-bd"/>
</dbReference>
<dbReference type="PANTHER" id="PTHR43781:SF1">
    <property type="entry name" value="SACCHAROPINE DEHYDROGENASE"/>
    <property type="match status" value="1"/>
</dbReference>
<protein>
    <recommendedName>
        <fullName evidence="1">Saccharopine dehydrogenase NADP binding domain-containing protein</fullName>
    </recommendedName>
</protein>